<organism evidence="2 3">
    <name type="scientific">Dyella lipolytica</name>
    <dbReference type="NCBI Taxonomy" id="1867835"/>
    <lineage>
        <taxon>Bacteria</taxon>
        <taxon>Pseudomonadati</taxon>
        <taxon>Pseudomonadota</taxon>
        <taxon>Gammaproteobacteria</taxon>
        <taxon>Lysobacterales</taxon>
        <taxon>Rhodanobacteraceae</taxon>
        <taxon>Dyella</taxon>
    </lineage>
</organism>
<sequence>MNSTTQTLNAITPLRVGATIGKVKTLLRWEALLIMIGAIIVYAKLSGHWGMFALLFLVPDLSMLGYLINRSVGAAVYNVGHSYVSPGVLALFGLALASPPLYSFTLIWVAHIGFDRMLGFGLKYASGFGDTHLGFKEQLS</sequence>
<keyword evidence="1" id="KW-0472">Membrane</keyword>
<accession>A0ABW8IX27</accession>
<dbReference type="EMBL" id="JADIKG010000012">
    <property type="protein sequence ID" value="MFK2874494.1"/>
    <property type="molecule type" value="Genomic_DNA"/>
</dbReference>
<reference evidence="2 3" key="1">
    <citation type="submission" date="2020-10" db="EMBL/GenBank/DDBJ databases">
        <title>Phylogeny of dyella-like bacteria.</title>
        <authorList>
            <person name="Fu J."/>
        </authorList>
    </citation>
    <scope>NUCLEOTIDE SEQUENCE [LARGE SCALE GENOMIC DNA]</scope>
    <source>
        <strain evidence="2 3">DHOB07</strain>
    </source>
</reference>
<dbReference type="RefSeq" id="WP_284401909.1">
    <property type="nucleotide sequence ID" value="NZ_BSNQ01000009.1"/>
</dbReference>
<gene>
    <name evidence="2" type="ORF">ISP13_13200</name>
</gene>
<evidence type="ECO:0000256" key="1">
    <source>
        <dbReference type="SAM" id="Phobius"/>
    </source>
</evidence>
<feature type="transmembrane region" description="Helical" evidence="1">
    <location>
        <begin position="26"/>
        <end position="43"/>
    </location>
</feature>
<keyword evidence="1" id="KW-0812">Transmembrane</keyword>
<keyword evidence="1" id="KW-1133">Transmembrane helix</keyword>
<name>A0ABW8IX27_9GAMM</name>
<dbReference type="Pfam" id="PF14079">
    <property type="entry name" value="DUF4260"/>
    <property type="match status" value="1"/>
</dbReference>
<protein>
    <submittedName>
        <fullName evidence="2">DUF4260 domain-containing protein</fullName>
    </submittedName>
</protein>
<dbReference type="InterPro" id="IPR025356">
    <property type="entry name" value="DUF4260"/>
</dbReference>
<keyword evidence="3" id="KW-1185">Reference proteome</keyword>
<comment type="caution">
    <text evidence="2">The sequence shown here is derived from an EMBL/GenBank/DDBJ whole genome shotgun (WGS) entry which is preliminary data.</text>
</comment>
<evidence type="ECO:0000313" key="3">
    <source>
        <dbReference type="Proteomes" id="UP001620405"/>
    </source>
</evidence>
<dbReference type="Proteomes" id="UP001620405">
    <property type="component" value="Unassembled WGS sequence"/>
</dbReference>
<feature type="transmembrane region" description="Helical" evidence="1">
    <location>
        <begin position="88"/>
        <end position="114"/>
    </location>
</feature>
<evidence type="ECO:0000313" key="2">
    <source>
        <dbReference type="EMBL" id="MFK2874494.1"/>
    </source>
</evidence>
<proteinExistence type="predicted"/>